<proteinExistence type="predicted"/>
<organism evidence="1 2">
    <name type="scientific">Manihot esculenta</name>
    <name type="common">Cassava</name>
    <name type="synonym">Jatropha manihot</name>
    <dbReference type="NCBI Taxonomy" id="3983"/>
    <lineage>
        <taxon>Eukaryota</taxon>
        <taxon>Viridiplantae</taxon>
        <taxon>Streptophyta</taxon>
        <taxon>Embryophyta</taxon>
        <taxon>Tracheophyta</taxon>
        <taxon>Spermatophyta</taxon>
        <taxon>Magnoliopsida</taxon>
        <taxon>eudicotyledons</taxon>
        <taxon>Gunneridae</taxon>
        <taxon>Pentapetalae</taxon>
        <taxon>rosids</taxon>
        <taxon>fabids</taxon>
        <taxon>Malpighiales</taxon>
        <taxon>Euphorbiaceae</taxon>
        <taxon>Crotonoideae</taxon>
        <taxon>Manihoteae</taxon>
        <taxon>Manihot</taxon>
    </lineage>
</organism>
<sequence>MSFPSSSQPQTQNPQPILPSNPGSLNSIPISTSGILPKPLPLTLHTIYLENFPTSCDDAFLLKIKSNYVKISDVYVARKLNKKGKCFAFLWVFSISDMLFLLKTLNLLWIGTYKLKAFKSRFMKNHNGRNQNQLSHQSLCKTRLLQNLRNICIFIIPKSRSCKKKPKSTAPFDICPWYR</sequence>
<evidence type="ECO:0000313" key="1">
    <source>
        <dbReference type="EMBL" id="KAG8661475.1"/>
    </source>
</evidence>
<name>A0ACB7IB98_MANES</name>
<evidence type="ECO:0000313" key="2">
    <source>
        <dbReference type="Proteomes" id="UP000091857"/>
    </source>
</evidence>
<dbReference type="Proteomes" id="UP000091857">
    <property type="component" value="Chromosome 1"/>
</dbReference>
<comment type="caution">
    <text evidence="1">The sequence shown here is derived from an EMBL/GenBank/DDBJ whole genome shotgun (WGS) entry which is preliminary data.</text>
</comment>
<reference evidence="2" key="1">
    <citation type="journal article" date="2016" name="Nat. Biotechnol.">
        <title>Sequencing wild and cultivated cassava and related species reveals extensive interspecific hybridization and genetic diversity.</title>
        <authorList>
            <person name="Bredeson J.V."/>
            <person name="Lyons J.B."/>
            <person name="Prochnik S.E."/>
            <person name="Wu G.A."/>
            <person name="Ha C.M."/>
            <person name="Edsinger-Gonzales E."/>
            <person name="Grimwood J."/>
            <person name="Schmutz J."/>
            <person name="Rabbi I.Y."/>
            <person name="Egesi C."/>
            <person name="Nauluvula P."/>
            <person name="Lebot V."/>
            <person name="Ndunguru J."/>
            <person name="Mkamilo G."/>
            <person name="Bart R.S."/>
            <person name="Setter T.L."/>
            <person name="Gleadow R.M."/>
            <person name="Kulakow P."/>
            <person name="Ferguson M.E."/>
            <person name="Rounsley S."/>
            <person name="Rokhsar D.S."/>
        </authorList>
    </citation>
    <scope>NUCLEOTIDE SEQUENCE [LARGE SCALE GENOMIC DNA]</scope>
    <source>
        <strain evidence="2">cv. AM560-2</strain>
    </source>
</reference>
<gene>
    <name evidence="1" type="ORF">MANES_01G007050v8</name>
</gene>
<accession>A0ACB7IB98</accession>
<protein>
    <submittedName>
        <fullName evidence="1">Uncharacterized protein</fullName>
    </submittedName>
</protein>
<dbReference type="EMBL" id="CM004387">
    <property type="protein sequence ID" value="KAG8661475.1"/>
    <property type="molecule type" value="Genomic_DNA"/>
</dbReference>
<keyword evidence="2" id="KW-1185">Reference proteome</keyword>